<keyword evidence="1" id="KW-0812">Transmembrane</keyword>
<evidence type="ECO:0000313" key="2">
    <source>
        <dbReference type="EMBL" id="RKH92755.1"/>
    </source>
</evidence>
<keyword evidence="1" id="KW-1133">Transmembrane helix</keyword>
<dbReference type="RefSeq" id="WP_120537713.1">
    <property type="nucleotide sequence ID" value="NZ_RAWI01000443.1"/>
</dbReference>
<gene>
    <name evidence="2" type="ORF">D7Y13_35530</name>
</gene>
<feature type="transmembrane region" description="Helical" evidence="1">
    <location>
        <begin position="229"/>
        <end position="250"/>
    </location>
</feature>
<reference evidence="2 3" key="1">
    <citation type="submission" date="2018-09" db="EMBL/GenBank/DDBJ databases">
        <authorList>
            <person name="Livingstone P.G."/>
            <person name="Whitworth D.E."/>
        </authorList>
    </citation>
    <scope>NUCLEOTIDE SEQUENCE [LARGE SCALE GENOMIC DNA]</scope>
    <source>
        <strain evidence="2 3">CA031B</strain>
    </source>
</reference>
<proteinExistence type="predicted"/>
<feature type="transmembrane region" description="Helical" evidence="1">
    <location>
        <begin position="163"/>
        <end position="187"/>
    </location>
</feature>
<evidence type="ECO:0000313" key="3">
    <source>
        <dbReference type="Proteomes" id="UP000278907"/>
    </source>
</evidence>
<name>A0ABX9Q6P5_9BACT</name>
<feature type="transmembrane region" description="Helical" evidence="1">
    <location>
        <begin position="202"/>
        <end position="222"/>
    </location>
</feature>
<dbReference type="Proteomes" id="UP000278907">
    <property type="component" value="Unassembled WGS sequence"/>
</dbReference>
<keyword evidence="1" id="KW-0472">Membrane</keyword>
<protein>
    <submittedName>
        <fullName evidence="2">Uncharacterized protein</fullName>
    </submittedName>
</protein>
<keyword evidence="3" id="KW-1185">Reference proteome</keyword>
<sequence length="290" mass="30943">MSQQTYRPAPPTADATADLPESVAADAMADLTGAANAMGTVPATATARAPLPVPEEAFPPFAELLNAVRSPGADRVDIEAFIAAMGRAPTAEETPRARADVLLDLMARENPMGDYRGRDGTKVRHAAKAALLSLGYPYALELPPELLDTPQARTTEPYTGPGAVGVVATLLSALYQSGIVLVAQLVLSFRNFDWDRPWTEPFLPALLAVWVPTLCALFGLGLGKRTLHVVGAWGLWLLLAAWSVASIIGVVESGPFWPLFLPWHLALWAAWTMRPGPDPEAPAPQPASKR</sequence>
<evidence type="ECO:0000256" key="1">
    <source>
        <dbReference type="SAM" id="Phobius"/>
    </source>
</evidence>
<organism evidence="2 3">
    <name type="scientific">Corallococcus praedator</name>
    <dbReference type="NCBI Taxonomy" id="2316724"/>
    <lineage>
        <taxon>Bacteria</taxon>
        <taxon>Pseudomonadati</taxon>
        <taxon>Myxococcota</taxon>
        <taxon>Myxococcia</taxon>
        <taxon>Myxococcales</taxon>
        <taxon>Cystobacterineae</taxon>
        <taxon>Myxococcaceae</taxon>
        <taxon>Corallococcus</taxon>
    </lineage>
</organism>
<dbReference type="EMBL" id="RAWI01000443">
    <property type="protein sequence ID" value="RKH92755.1"/>
    <property type="molecule type" value="Genomic_DNA"/>
</dbReference>
<accession>A0ABX9Q6P5</accession>
<comment type="caution">
    <text evidence="2">The sequence shown here is derived from an EMBL/GenBank/DDBJ whole genome shotgun (WGS) entry which is preliminary data.</text>
</comment>